<dbReference type="PIR" id="I40217">
    <property type="entry name" value="I40217"/>
</dbReference>
<protein>
    <submittedName>
        <fullName evidence="5">Glutaryl 7-ACA acylase</fullName>
    </submittedName>
</protein>
<dbReference type="InterPro" id="IPR000383">
    <property type="entry name" value="Xaa-Pro-like_dom"/>
</dbReference>
<dbReference type="InterPro" id="IPR008979">
    <property type="entry name" value="Galactose-bd-like_sf"/>
</dbReference>
<dbReference type="InterPro" id="IPR013736">
    <property type="entry name" value="Xaa-Pro_dipept_C"/>
</dbReference>
<keyword evidence="1" id="KW-0378">Hydrolase</keyword>
<reference evidence="5" key="1">
    <citation type="journal article" date="1991" name="J. Bacteriol.">
        <title>Cloning and nucleotide sequencing of a novel 7 beta-(4-carboxybutanamido)cephalosporanic acid acylase gene of Bacillus laterosporus and its expression in Escherichia coli and Bacillus subtilis.</title>
        <authorList>
            <person name="Aramori I."/>
            <person name="Fukagawa M."/>
            <person name="Tsumura M."/>
            <person name="Iwami M."/>
            <person name="Ono H."/>
            <person name="Kojo H."/>
            <person name="Kohsaka M."/>
            <person name="Ueda Y."/>
            <person name="Imanaka H."/>
        </authorList>
    </citation>
    <scope>NUCLEOTIDE SEQUENCE</scope>
    <source>
        <strain evidence="5">J1</strain>
    </source>
</reference>
<organism evidence="5">
    <name type="scientific">Brevibacillus laterosporus</name>
    <name type="common">Bacillus laterosporus</name>
    <dbReference type="NCBI Taxonomy" id="1465"/>
    <lineage>
        <taxon>Bacteria</taxon>
        <taxon>Bacillati</taxon>
        <taxon>Bacillota</taxon>
        <taxon>Bacilli</taxon>
        <taxon>Bacillales</taxon>
        <taxon>Paenibacillaceae</taxon>
        <taxon>Brevibacillus</taxon>
    </lineage>
</organism>
<dbReference type="InterPro" id="IPR005674">
    <property type="entry name" value="CocE/Ser_esterase"/>
</dbReference>
<dbReference type="Gene3D" id="2.60.120.260">
    <property type="entry name" value="Galactose-binding domain-like"/>
    <property type="match status" value="1"/>
</dbReference>
<dbReference type="SUPFAM" id="SSF49785">
    <property type="entry name" value="Galactose-binding domain-like"/>
    <property type="match status" value="1"/>
</dbReference>
<accession>Q45289</accession>
<feature type="domain" description="Xaa-Pro dipeptidyl-peptidase C-terminal" evidence="4">
    <location>
        <begin position="371"/>
        <end position="627"/>
    </location>
</feature>
<dbReference type="AlphaFoldDB" id="Q45289"/>
<dbReference type="ESTHER" id="brela-Q45289">
    <property type="family name" value="Cocaine_esterase"/>
</dbReference>
<dbReference type="NCBIfam" id="TIGR00976">
    <property type="entry name" value="CocE_NonD"/>
    <property type="match status" value="1"/>
</dbReference>
<evidence type="ECO:0000256" key="3">
    <source>
        <dbReference type="SAM" id="SignalP"/>
    </source>
</evidence>
<dbReference type="Gene3D" id="1.10.3020.10">
    <property type="entry name" value="alpha-amino acid ester hydrolase ( Helical cap domain)"/>
    <property type="match status" value="1"/>
</dbReference>
<dbReference type="Pfam" id="PF08530">
    <property type="entry name" value="PepX_C"/>
    <property type="match status" value="1"/>
</dbReference>
<evidence type="ECO:0000256" key="1">
    <source>
        <dbReference type="ARBA" id="ARBA00022801"/>
    </source>
</evidence>
<dbReference type="InterPro" id="IPR029058">
    <property type="entry name" value="AB_hydrolase_fold"/>
</dbReference>
<feature type="region of interest" description="Disordered" evidence="2">
    <location>
        <begin position="442"/>
        <end position="481"/>
    </location>
</feature>
<feature type="compositionally biased region" description="Polar residues" evidence="2">
    <location>
        <begin position="460"/>
        <end position="472"/>
    </location>
</feature>
<keyword evidence="3" id="KW-0732">Signal</keyword>
<dbReference type="Gene3D" id="3.40.50.1820">
    <property type="entry name" value="alpha/beta hydrolase"/>
    <property type="match status" value="1"/>
</dbReference>
<feature type="chain" id="PRO_5038978118" evidence="3">
    <location>
        <begin position="28"/>
        <end position="634"/>
    </location>
</feature>
<dbReference type="SMR" id="Q45289"/>
<evidence type="ECO:0000256" key="2">
    <source>
        <dbReference type="SAM" id="MobiDB-lite"/>
    </source>
</evidence>
<dbReference type="SMART" id="SM00939">
    <property type="entry name" value="PepX_C"/>
    <property type="match status" value="1"/>
</dbReference>
<dbReference type="EMBL" id="D10200">
    <property type="protein sequence ID" value="BAA01048.1"/>
    <property type="molecule type" value="Genomic_DNA"/>
</dbReference>
<dbReference type="SUPFAM" id="SSF53474">
    <property type="entry name" value="alpha/beta-Hydrolases"/>
    <property type="match status" value="1"/>
</dbReference>
<name>Q45289_BRELA</name>
<feature type="signal peptide" evidence="3">
    <location>
        <begin position="1"/>
        <end position="27"/>
    </location>
</feature>
<evidence type="ECO:0000313" key="5">
    <source>
        <dbReference type="EMBL" id="BAA01048.1"/>
    </source>
</evidence>
<sequence length="634" mass="72245">MNRKKKFLSMLLTVLLVTSLFSSVAFGQSEQEKAEELYQYELKTDVMVEMRDGVKLATDIYLPVAKTEQEKKDGFPTLVFRTPYNKDTYGKTEGPFFAKRGYAVVVQDTRGRYKSEGEWNFVFDDAKDGYDLIEWAAVQDFSTGKVGTMGLSYMAYTQYVLAESKPPHLVTMIPLEGMSNPAEEVFFTGGAMQLDRYLSWTLGQAVDTARRLDEKNGNTVNQDKIKKALDDYEKWLNHMPRSKVAPLNQMIDWWKEAMDHPEYDEYWKSISPQEQHDTWPVPTYHVGGWYDILLNGTSKNYIGITENGPTERYLPALEKTVNIQDTQKLLIGPWTHGYPQTAVGTFNFPKADLSDVHNAGNGADNWRLEQLRWFDYWLKGIDNGIMDEDPVKLYIMKGENDGFWRTEKEWPIARTEYTNYYLHDGKSGTIDSLNDGILSTEKPKSGKKADSYLYDPKNPTPTVGGNISGTTPNDERGPQDQQGIEKDVLTYTTEVLNEDTEVTGPIKVKLWASTNAKDTDFAVKLTDVYPDGRSIIIQDSIIRGRYHESREKETLLEPGKIYEFTIDLGSTANIFKKGHRIRVDVSSSNYPRFDNNPNTGHKFGNDAAMKTAKNTIYHDSEHPSHIILPIIPNE</sequence>
<dbReference type="Pfam" id="PF02129">
    <property type="entry name" value="Peptidase_S15"/>
    <property type="match status" value="1"/>
</dbReference>
<proteinExistence type="predicted"/>
<evidence type="ECO:0000259" key="4">
    <source>
        <dbReference type="SMART" id="SM00939"/>
    </source>
</evidence>
<dbReference type="GO" id="GO:0008239">
    <property type="term" value="F:dipeptidyl-peptidase activity"/>
    <property type="evidence" value="ECO:0007669"/>
    <property type="project" value="InterPro"/>
</dbReference>